<gene>
    <name evidence="5" type="ordered locus">Sulac_0989</name>
</gene>
<name>G8TTB0_SULAD</name>
<dbReference type="GO" id="GO:0003677">
    <property type="term" value="F:DNA binding"/>
    <property type="evidence" value="ECO:0007669"/>
    <property type="project" value="UniProtKB-KW"/>
</dbReference>
<keyword evidence="2" id="KW-0238">DNA-binding</keyword>
<dbReference type="EMBL" id="CP003179">
    <property type="protein sequence ID" value="AEW04490.1"/>
    <property type="molecule type" value="Genomic_DNA"/>
</dbReference>
<dbReference type="PANTHER" id="PTHR43537">
    <property type="entry name" value="TRANSCRIPTIONAL REGULATOR, GNTR FAMILY"/>
    <property type="match status" value="1"/>
</dbReference>
<evidence type="ECO:0000313" key="6">
    <source>
        <dbReference type="Proteomes" id="UP000005439"/>
    </source>
</evidence>
<dbReference type="Proteomes" id="UP000005439">
    <property type="component" value="Chromosome"/>
</dbReference>
<dbReference type="Pfam" id="PF07729">
    <property type="entry name" value="FCD"/>
    <property type="match status" value="1"/>
</dbReference>
<dbReference type="GO" id="GO:0003700">
    <property type="term" value="F:DNA-binding transcription factor activity"/>
    <property type="evidence" value="ECO:0007669"/>
    <property type="project" value="InterPro"/>
</dbReference>
<dbReference type="InterPro" id="IPR000524">
    <property type="entry name" value="Tscrpt_reg_HTH_GntR"/>
</dbReference>
<evidence type="ECO:0000256" key="1">
    <source>
        <dbReference type="ARBA" id="ARBA00023015"/>
    </source>
</evidence>
<dbReference type="InterPro" id="IPR036388">
    <property type="entry name" value="WH-like_DNA-bd_sf"/>
</dbReference>
<protein>
    <submittedName>
        <fullName evidence="5">Transcriptional regulator, GntR family</fullName>
    </submittedName>
</protein>
<dbReference type="SMART" id="SM00895">
    <property type="entry name" value="FCD"/>
    <property type="match status" value="1"/>
</dbReference>
<proteinExistence type="predicted"/>
<dbReference type="PANTHER" id="PTHR43537:SF24">
    <property type="entry name" value="GLUCONATE OPERON TRANSCRIPTIONAL REPRESSOR"/>
    <property type="match status" value="1"/>
</dbReference>
<dbReference type="InterPro" id="IPR011711">
    <property type="entry name" value="GntR_C"/>
</dbReference>
<sequence length="224" mass="25241">MDLPSFETKKDFIARKLREKILAGEYAPGHRLKTRQLAEEFGTSEIPVREAINQLASTGLVTIIPHVGAMASPISSHDLEEIFQIRTALESLATKLAAPRLSSADFDELERLNHALKDAVDAGAEPDTLNRLNRAFHMRIYQVSENHRLIHMIEELWNHAGRYPAPLTGRNDATYQSVREHQEILAALKAGDATRAAELTIAHKDRSMIRILEQVRRIERGDQP</sequence>
<organism evidence="5 6">
    <name type="scientific">Sulfobacillus acidophilus (strain ATCC 700253 / DSM 10332 / NAL)</name>
    <dbReference type="NCBI Taxonomy" id="679936"/>
    <lineage>
        <taxon>Bacteria</taxon>
        <taxon>Bacillati</taxon>
        <taxon>Bacillota</taxon>
        <taxon>Clostridia</taxon>
        <taxon>Eubacteriales</taxon>
        <taxon>Clostridiales Family XVII. Incertae Sedis</taxon>
        <taxon>Sulfobacillus</taxon>
    </lineage>
</organism>
<evidence type="ECO:0000313" key="5">
    <source>
        <dbReference type="EMBL" id="AEW04490.1"/>
    </source>
</evidence>
<dbReference type="KEGG" id="sap:Sulac_0989"/>
<feature type="domain" description="HTH gntR-type" evidence="4">
    <location>
        <begin position="7"/>
        <end position="74"/>
    </location>
</feature>
<evidence type="ECO:0000256" key="2">
    <source>
        <dbReference type="ARBA" id="ARBA00023125"/>
    </source>
</evidence>
<evidence type="ECO:0000259" key="4">
    <source>
        <dbReference type="PROSITE" id="PS50949"/>
    </source>
</evidence>
<dbReference type="InterPro" id="IPR036390">
    <property type="entry name" value="WH_DNA-bd_sf"/>
</dbReference>
<dbReference type="SUPFAM" id="SSF46785">
    <property type="entry name" value="Winged helix' DNA-binding domain"/>
    <property type="match status" value="1"/>
</dbReference>
<keyword evidence="6" id="KW-1185">Reference proteome</keyword>
<dbReference type="Gene3D" id="1.20.120.530">
    <property type="entry name" value="GntR ligand-binding domain-like"/>
    <property type="match status" value="1"/>
</dbReference>
<reference evidence="5 6" key="2">
    <citation type="journal article" date="2012" name="Stand. Genomic Sci.">
        <title>Complete genome sequence of the moderately thermophilic mineral-sulfide-oxidizing firmicute Sulfobacillus acidophilus type strain (NAL(T)).</title>
        <authorList>
            <person name="Anderson I."/>
            <person name="Chertkov O."/>
            <person name="Chen A."/>
            <person name="Saunders E."/>
            <person name="Lapidus A."/>
            <person name="Nolan M."/>
            <person name="Lucas S."/>
            <person name="Hammon N."/>
            <person name="Deshpande S."/>
            <person name="Cheng J.F."/>
            <person name="Han C."/>
            <person name="Tapia R."/>
            <person name="Goodwin L.A."/>
            <person name="Pitluck S."/>
            <person name="Liolios K."/>
            <person name="Pagani I."/>
            <person name="Ivanova N."/>
            <person name="Mikhailova N."/>
            <person name="Pati A."/>
            <person name="Palaniappan K."/>
            <person name="Land M."/>
            <person name="Pan C."/>
            <person name="Rohde M."/>
            <person name="Pukall R."/>
            <person name="Goker M."/>
            <person name="Detter J.C."/>
            <person name="Woyke T."/>
            <person name="Bristow J."/>
            <person name="Eisen J.A."/>
            <person name="Markowitz V."/>
            <person name="Hugenholtz P."/>
            <person name="Kyrpides N.C."/>
            <person name="Klenk H.P."/>
            <person name="Mavromatis K."/>
        </authorList>
    </citation>
    <scope>NUCLEOTIDE SEQUENCE [LARGE SCALE GENOMIC DNA]</scope>
    <source>
        <strain evidence="6">ATCC 700253 / DSM 10332 / NAL</strain>
    </source>
</reference>
<dbReference type="SUPFAM" id="SSF48008">
    <property type="entry name" value="GntR ligand-binding domain-like"/>
    <property type="match status" value="1"/>
</dbReference>
<reference evidence="6" key="1">
    <citation type="submission" date="2011-12" db="EMBL/GenBank/DDBJ databases">
        <title>The complete genome of chromosome of Sulfobacillus acidophilus DSM 10332.</title>
        <authorList>
            <person name="Lucas S."/>
            <person name="Han J."/>
            <person name="Lapidus A."/>
            <person name="Bruce D."/>
            <person name="Goodwin L."/>
            <person name="Pitluck S."/>
            <person name="Peters L."/>
            <person name="Kyrpides N."/>
            <person name="Mavromatis K."/>
            <person name="Ivanova N."/>
            <person name="Mikhailova N."/>
            <person name="Chertkov O."/>
            <person name="Saunders E."/>
            <person name="Detter J.C."/>
            <person name="Tapia R."/>
            <person name="Han C."/>
            <person name="Land M."/>
            <person name="Hauser L."/>
            <person name="Markowitz V."/>
            <person name="Cheng J.-F."/>
            <person name="Hugenholtz P."/>
            <person name="Woyke T."/>
            <person name="Wu D."/>
            <person name="Pukall R."/>
            <person name="Gehrich-Schroeter G."/>
            <person name="Schneider S."/>
            <person name="Klenk H.-P."/>
            <person name="Eisen J.A."/>
        </authorList>
    </citation>
    <scope>NUCLEOTIDE SEQUENCE [LARGE SCALE GENOMIC DNA]</scope>
    <source>
        <strain evidence="6">ATCC 700253 / DSM 10332 / NAL</strain>
    </source>
</reference>
<evidence type="ECO:0000256" key="3">
    <source>
        <dbReference type="ARBA" id="ARBA00023163"/>
    </source>
</evidence>
<dbReference type="SMART" id="SM00345">
    <property type="entry name" value="HTH_GNTR"/>
    <property type="match status" value="1"/>
</dbReference>
<dbReference type="HOGENOM" id="CLU_017584_5_4_9"/>
<dbReference type="InterPro" id="IPR008920">
    <property type="entry name" value="TF_FadR/GntR_C"/>
</dbReference>
<dbReference type="STRING" id="679936.Sulac_0989"/>
<keyword evidence="3" id="KW-0804">Transcription</keyword>
<dbReference type="Gene3D" id="1.10.10.10">
    <property type="entry name" value="Winged helix-like DNA-binding domain superfamily/Winged helix DNA-binding domain"/>
    <property type="match status" value="1"/>
</dbReference>
<dbReference type="Pfam" id="PF00392">
    <property type="entry name" value="GntR"/>
    <property type="match status" value="1"/>
</dbReference>
<dbReference type="PROSITE" id="PS50949">
    <property type="entry name" value="HTH_GNTR"/>
    <property type="match status" value="1"/>
</dbReference>
<keyword evidence="1" id="KW-0805">Transcription regulation</keyword>
<accession>G8TTB0</accession>
<dbReference type="AlphaFoldDB" id="G8TTB0"/>
<dbReference type="PATRIC" id="fig|679936.5.peg.1047"/>
<dbReference type="CDD" id="cd07377">
    <property type="entry name" value="WHTH_GntR"/>
    <property type="match status" value="1"/>
</dbReference>